<dbReference type="InterPro" id="IPR012337">
    <property type="entry name" value="RNaseH-like_sf"/>
</dbReference>
<proteinExistence type="predicted"/>
<organism evidence="2 3">
    <name type="scientific">Ranitomeya imitator</name>
    <name type="common">mimic poison frog</name>
    <dbReference type="NCBI Taxonomy" id="111125"/>
    <lineage>
        <taxon>Eukaryota</taxon>
        <taxon>Metazoa</taxon>
        <taxon>Chordata</taxon>
        <taxon>Craniata</taxon>
        <taxon>Vertebrata</taxon>
        <taxon>Euteleostomi</taxon>
        <taxon>Amphibia</taxon>
        <taxon>Batrachia</taxon>
        <taxon>Anura</taxon>
        <taxon>Neobatrachia</taxon>
        <taxon>Hyloidea</taxon>
        <taxon>Dendrobatidae</taxon>
        <taxon>Dendrobatinae</taxon>
        <taxon>Ranitomeya</taxon>
    </lineage>
</organism>
<dbReference type="InterPro" id="IPR036397">
    <property type="entry name" value="RNaseH_sf"/>
</dbReference>
<keyword evidence="1" id="KW-0472">Membrane</keyword>
<keyword evidence="1" id="KW-1133">Transmembrane helix</keyword>
<keyword evidence="1" id="KW-0812">Transmembrane</keyword>
<evidence type="ECO:0000313" key="2">
    <source>
        <dbReference type="EMBL" id="CAJ0966773.1"/>
    </source>
</evidence>
<evidence type="ECO:0000256" key="1">
    <source>
        <dbReference type="SAM" id="Phobius"/>
    </source>
</evidence>
<accession>A0ABN9MMC2</accession>
<keyword evidence="3" id="KW-1185">Reference proteome</keyword>
<dbReference type="EMBL" id="CAUEEQ010076866">
    <property type="protein sequence ID" value="CAJ0966773.1"/>
    <property type="molecule type" value="Genomic_DNA"/>
</dbReference>
<dbReference type="Gene3D" id="3.30.420.10">
    <property type="entry name" value="Ribonuclease H-like superfamily/Ribonuclease H"/>
    <property type="match status" value="1"/>
</dbReference>
<reference evidence="2" key="1">
    <citation type="submission" date="2023-07" db="EMBL/GenBank/DDBJ databases">
        <authorList>
            <person name="Stuckert A."/>
        </authorList>
    </citation>
    <scope>NUCLEOTIDE SEQUENCE</scope>
</reference>
<feature type="transmembrane region" description="Helical" evidence="1">
    <location>
        <begin position="91"/>
        <end position="117"/>
    </location>
</feature>
<comment type="caution">
    <text evidence="2">The sequence shown here is derived from an EMBL/GenBank/DDBJ whole genome shotgun (WGS) entry which is preliminary data.</text>
</comment>
<dbReference type="SUPFAM" id="SSF53098">
    <property type="entry name" value="Ribonuclease H-like"/>
    <property type="match status" value="1"/>
</dbReference>
<sequence length="125" mass="13982">MEKVPTDHLARPLYPFQRIQIDHNQMPPSGGFEYALVVVDVFSGWPEAFLVRNHFLFFCFSVFRVVISRVVVSGVIVFFVVVFGVVVSRVVVSGVVVSGVVVCGVVVFFGVVFRVVVFRVLNLEM</sequence>
<name>A0ABN9MMC2_9NEOB</name>
<evidence type="ECO:0000313" key="3">
    <source>
        <dbReference type="Proteomes" id="UP001176940"/>
    </source>
</evidence>
<dbReference type="Proteomes" id="UP001176940">
    <property type="component" value="Unassembled WGS sequence"/>
</dbReference>
<protein>
    <submittedName>
        <fullName evidence="2">Uncharacterized protein</fullName>
    </submittedName>
</protein>
<gene>
    <name evidence="2" type="ORF">RIMI_LOCUS21635095</name>
</gene>
<feature type="transmembrane region" description="Helical" evidence="1">
    <location>
        <begin position="55"/>
        <end position="85"/>
    </location>
</feature>